<proteinExistence type="predicted"/>
<evidence type="ECO:0000313" key="2">
    <source>
        <dbReference type="Proteomes" id="UP001375240"/>
    </source>
</evidence>
<gene>
    <name evidence="1" type="ORF">TWF696_000447</name>
</gene>
<organism evidence="1 2">
    <name type="scientific">Orbilia brochopaga</name>
    <dbReference type="NCBI Taxonomy" id="3140254"/>
    <lineage>
        <taxon>Eukaryota</taxon>
        <taxon>Fungi</taxon>
        <taxon>Dikarya</taxon>
        <taxon>Ascomycota</taxon>
        <taxon>Pezizomycotina</taxon>
        <taxon>Orbiliomycetes</taxon>
        <taxon>Orbiliales</taxon>
        <taxon>Orbiliaceae</taxon>
        <taxon>Orbilia</taxon>
    </lineage>
</organism>
<keyword evidence="2" id="KW-1185">Reference proteome</keyword>
<reference evidence="1 2" key="1">
    <citation type="submission" date="2019-10" db="EMBL/GenBank/DDBJ databases">
        <authorList>
            <person name="Palmer J.M."/>
        </authorList>
    </citation>
    <scope>NUCLEOTIDE SEQUENCE [LARGE SCALE GENOMIC DNA]</scope>
    <source>
        <strain evidence="1 2">TWF696</strain>
    </source>
</reference>
<dbReference type="AlphaFoldDB" id="A0AAV9VBE2"/>
<evidence type="ECO:0000313" key="1">
    <source>
        <dbReference type="EMBL" id="KAK6359285.1"/>
    </source>
</evidence>
<dbReference type="EMBL" id="JAVHNQ010000001">
    <property type="protein sequence ID" value="KAK6359285.1"/>
    <property type="molecule type" value="Genomic_DNA"/>
</dbReference>
<protein>
    <submittedName>
        <fullName evidence="1">Uncharacterized protein</fullName>
    </submittedName>
</protein>
<sequence length="294" mass="32536">MHSRTQKATYILVPNWTFVPGGPIALGNIIADPFRPHLVLSKAPPSPSPDVQRVPQKDWQFGLSQGHNVTTSLWASFADLVSLRLGGSTTRVQDENYSMRELETAYYSDLLGLSSHIKERVNKDSAVREVMRFDNPFSKPVWMISGIKIARGFTLSSGRERANGINLEAGGPAVVPVSVGAGVGLEVKRKKDLRFQSETDIVFAYQLLRIAPKGWKDKRIEMREHFIGAAFLSDKGPDQQDVEVEEDLVEVDDLEGMGRDFAQYGKTANEGEYVCVVAEADSDDDSDESSDDDD</sequence>
<name>A0AAV9VBE2_9PEZI</name>
<comment type="caution">
    <text evidence="1">The sequence shown here is derived from an EMBL/GenBank/DDBJ whole genome shotgun (WGS) entry which is preliminary data.</text>
</comment>
<dbReference type="Proteomes" id="UP001375240">
    <property type="component" value="Unassembled WGS sequence"/>
</dbReference>
<accession>A0AAV9VBE2</accession>